<sequence length="141" mass="15685">MSSRYPQTELVSTTLREGISGYISRAKLENRLYEIFGRKIEVVYFCGLITFQAKREVKEVISFNSSMRLRTSAKMYGSTGTEEEEGLAKVLELIVGIQIVFSDETIAKSALRLSCYRDFGLQGSKELCPTSALSTPFSASA</sequence>
<dbReference type="EMBL" id="CM002799">
    <property type="protein sequence ID" value="KZN86779.1"/>
    <property type="molecule type" value="Genomic_DNA"/>
</dbReference>
<dbReference type="AlphaFoldDB" id="A0A167S4U3"/>
<organism evidence="1">
    <name type="scientific">Penicillium chrysogenum</name>
    <name type="common">Penicillium notatum</name>
    <dbReference type="NCBI Taxonomy" id="5076"/>
    <lineage>
        <taxon>Eukaryota</taxon>
        <taxon>Fungi</taxon>
        <taxon>Dikarya</taxon>
        <taxon>Ascomycota</taxon>
        <taxon>Pezizomycotina</taxon>
        <taxon>Eurotiomycetes</taxon>
        <taxon>Eurotiomycetidae</taxon>
        <taxon>Eurotiales</taxon>
        <taxon>Aspergillaceae</taxon>
        <taxon>Penicillium</taxon>
        <taxon>Penicillium chrysogenum species complex</taxon>
    </lineage>
</organism>
<name>A0A167S4U3_PENCH</name>
<gene>
    <name evidence="1" type="ORF">EN45_053280</name>
</gene>
<dbReference type="Proteomes" id="UP000076449">
    <property type="component" value="Chromosome II"/>
</dbReference>
<evidence type="ECO:0000313" key="1">
    <source>
        <dbReference type="EMBL" id="KZN86779.1"/>
    </source>
</evidence>
<protein>
    <submittedName>
        <fullName evidence="1">Uncharacterized protein</fullName>
    </submittedName>
</protein>
<proteinExistence type="predicted"/>
<accession>A0A167S4U3</accession>
<reference evidence="1" key="1">
    <citation type="journal article" date="2014" name="Genome Announc.">
        <title>Complete sequencing and chromosome-scale genome assembly of the industrial progenitor strain P2niaD18 from the penicillin producer Penicillium chrysogenum.</title>
        <authorList>
            <person name="Specht T."/>
            <person name="Dahlmann T.A."/>
            <person name="Zadra I."/>
            <person name="Kurnsteiner H."/>
            <person name="Kuck U."/>
        </authorList>
    </citation>
    <scope>NUCLEOTIDE SEQUENCE [LARGE SCALE GENOMIC DNA]</scope>
    <source>
        <strain evidence="1">P2niaD18</strain>
    </source>
</reference>